<dbReference type="EMBL" id="QNSB01000003">
    <property type="protein sequence ID" value="RBP73028.1"/>
    <property type="molecule type" value="Genomic_DNA"/>
</dbReference>
<name>A0A366ILD0_9MICO</name>
<organism evidence="2 3">
    <name type="scientific">Brevibacterium celere</name>
    <dbReference type="NCBI Taxonomy" id="225845"/>
    <lineage>
        <taxon>Bacteria</taxon>
        <taxon>Bacillati</taxon>
        <taxon>Actinomycetota</taxon>
        <taxon>Actinomycetes</taxon>
        <taxon>Micrococcales</taxon>
        <taxon>Brevibacteriaceae</taxon>
        <taxon>Brevibacterium</taxon>
    </lineage>
</organism>
<dbReference type="AlphaFoldDB" id="A0A366ILD0"/>
<dbReference type="RefSeq" id="WP_113903493.1">
    <property type="nucleotide sequence ID" value="NZ_QNSB01000003.1"/>
</dbReference>
<accession>A0A366ILD0</accession>
<keyword evidence="3" id="KW-1185">Reference proteome</keyword>
<sequence>MVNTRKSIPQFDVKDLHNGTAQFVINQGAIEVEVRLDADQVDDLQAALEAVGHSMEDWHREQERSEYADMQNLRRQ</sequence>
<evidence type="ECO:0000256" key="1">
    <source>
        <dbReference type="SAM" id="MobiDB-lite"/>
    </source>
</evidence>
<feature type="region of interest" description="Disordered" evidence="1">
    <location>
        <begin position="57"/>
        <end position="76"/>
    </location>
</feature>
<reference evidence="2 3" key="1">
    <citation type="submission" date="2018-06" db="EMBL/GenBank/DDBJ databases">
        <title>Freshwater and sediment microbial communities from various areas in North America, analyzing microbe dynamics in response to fracking.</title>
        <authorList>
            <person name="Lamendella R."/>
        </authorList>
    </citation>
    <scope>NUCLEOTIDE SEQUENCE [LARGE SCALE GENOMIC DNA]</scope>
    <source>
        <strain evidence="2 3">3b_TX</strain>
    </source>
</reference>
<gene>
    <name evidence="2" type="ORF">DFO65_103323</name>
</gene>
<evidence type="ECO:0000313" key="3">
    <source>
        <dbReference type="Proteomes" id="UP000253509"/>
    </source>
</evidence>
<evidence type="ECO:0000313" key="2">
    <source>
        <dbReference type="EMBL" id="RBP73028.1"/>
    </source>
</evidence>
<feature type="compositionally biased region" description="Basic and acidic residues" evidence="1">
    <location>
        <begin position="57"/>
        <end position="67"/>
    </location>
</feature>
<dbReference type="Proteomes" id="UP000253509">
    <property type="component" value="Unassembled WGS sequence"/>
</dbReference>
<comment type="caution">
    <text evidence="2">The sequence shown here is derived from an EMBL/GenBank/DDBJ whole genome shotgun (WGS) entry which is preliminary data.</text>
</comment>
<protein>
    <submittedName>
        <fullName evidence="2">Uncharacterized protein</fullName>
    </submittedName>
</protein>
<proteinExistence type="predicted"/>